<dbReference type="Gene3D" id="2.20.25.240">
    <property type="match status" value="1"/>
</dbReference>
<sequence>MFYKEIGSNLSNAEESNEEDSEPNGLTIVKTKLGKPKLCYEGHYYAIDKVTGTAPNNKIAWKCEKTRFEGRKMQWTSS</sequence>
<dbReference type="AlphaFoldDB" id="A0A814FIR1"/>
<protein>
    <recommendedName>
        <fullName evidence="5">FLYWCH-type domain-containing protein</fullName>
    </recommendedName>
</protein>
<evidence type="ECO:0000313" key="6">
    <source>
        <dbReference type="EMBL" id="CAF0981176.1"/>
    </source>
</evidence>
<evidence type="ECO:0000259" key="5">
    <source>
        <dbReference type="Pfam" id="PF04500"/>
    </source>
</evidence>
<evidence type="ECO:0000256" key="1">
    <source>
        <dbReference type="ARBA" id="ARBA00022723"/>
    </source>
</evidence>
<dbReference type="Pfam" id="PF04500">
    <property type="entry name" value="FLYWCH"/>
    <property type="match status" value="1"/>
</dbReference>
<proteinExistence type="predicted"/>
<reference evidence="6" key="1">
    <citation type="submission" date="2021-02" db="EMBL/GenBank/DDBJ databases">
        <authorList>
            <person name="Nowell W R."/>
        </authorList>
    </citation>
    <scope>NUCLEOTIDE SEQUENCE</scope>
    <source>
        <strain evidence="6">Ploen Becks lab</strain>
    </source>
</reference>
<dbReference type="GO" id="GO:0008270">
    <property type="term" value="F:zinc ion binding"/>
    <property type="evidence" value="ECO:0007669"/>
    <property type="project" value="UniProtKB-KW"/>
</dbReference>
<keyword evidence="3" id="KW-0862">Zinc</keyword>
<dbReference type="EMBL" id="CAJNOC010003405">
    <property type="protein sequence ID" value="CAF0981176.1"/>
    <property type="molecule type" value="Genomic_DNA"/>
</dbReference>
<dbReference type="InterPro" id="IPR007588">
    <property type="entry name" value="Znf_FLYWCH"/>
</dbReference>
<feature type="domain" description="FLYWCH-type" evidence="5">
    <location>
        <begin position="29"/>
        <end position="67"/>
    </location>
</feature>
<evidence type="ECO:0000256" key="4">
    <source>
        <dbReference type="SAM" id="MobiDB-lite"/>
    </source>
</evidence>
<keyword evidence="2" id="KW-0863">Zinc-finger</keyword>
<gene>
    <name evidence="6" type="ORF">OXX778_LOCUS15429</name>
</gene>
<accession>A0A814FIR1</accession>
<keyword evidence="7" id="KW-1185">Reference proteome</keyword>
<evidence type="ECO:0000256" key="3">
    <source>
        <dbReference type="ARBA" id="ARBA00022833"/>
    </source>
</evidence>
<organism evidence="6 7">
    <name type="scientific">Brachionus calyciflorus</name>
    <dbReference type="NCBI Taxonomy" id="104777"/>
    <lineage>
        <taxon>Eukaryota</taxon>
        <taxon>Metazoa</taxon>
        <taxon>Spiralia</taxon>
        <taxon>Gnathifera</taxon>
        <taxon>Rotifera</taxon>
        <taxon>Eurotatoria</taxon>
        <taxon>Monogononta</taxon>
        <taxon>Pseudotrocha</taxon>
        <taxon>Ploima</taxon>
        <taxon>Brachionidae</taxon>
        <taxon>Brachionus</taxon>
    </lineage>
</organism>
<evidence type="ECO:0000313" key="7">
    <source>
        <dbReference type="Proteomes" id="UP000663879"/>
    </source>
</evidence>
<feature type="region of interest" description="Disordered" evidence="4">
    <location>
        <begin position="1"/>
        <end position="24"/>
    </location>
</feature>
<evidence type="ECO:0000256" key="2">
    <source>
        <dbReference type="ARBA" id="ARBA00022771"/>
    </source>
</evidence>
<comment type="caution">
    <text evidence="6">The sequence shown here is derived from an EMBL/GenBank/DDBJ whole genome shotgun (WGS) entry which is preliminary data.</text>
</comment>
<keyword evidence="1" id="KW-0479">Metal-binding</keyword>
<name>A0A814FIR1_9BILA</name>
<dbReference type="Proteomes" id="UP000663879">
    <property type="component" value="Unassembled WGS sequence"/>
</dbReference>
<dbReference type="OrthoDB" id="10064469at2759"/>